<dbReference type="NCBIfam" id="TIGR00066">
    <property type="entry name" value="g_glut_trans"/>
    <property type="match status" value="1"/>
</dbReference>
<dbReference type="PANTHER" id="PTHR43199">
    <property type="entry name" value="GLUTATHIONE HYDROLASE"/>
    <property type="match status" value="1"/>
</dbReference>
<dbReference type="UniPathway" id="UPA00204"/>
<evidence type="ECO:0000256" key="8">
    <source>
        <dbReference type="ARBA" id="ARBA00047417"/>
    </source>
</evidence>
<proteinExistence type="inferred from homology"/>
<dbReference type="GO" id="GO:0006751">
    <property type="term" value="P:glutathione catabolic process"/>
    <property type="evidence" value="ECO:0007669"/>
    <property type="project" value="UniProtKB-UniRule"/>
</dbReference>
<comment type="pathway">
    <text evidence="11">Sulfur metabolism; glutathione metabolism.</text>
</comment>
<dbReference type="RefSeq" id="WP_150412798.1">
    <property type="nucleotide sequence ID" value="NZ_VYQF01000001.1"/>
</dbReference>
<evidence type="ECO:0000256" key="2">
    <source>
        <dbReference type="ARBA" id="ARBA00001089"/>
    </source>
</evidence>
<evidence type="ECO:0000256" key="1">
    <source>
        <dbReference type="ARBA" id="ARBA00001049"/>
    </source>
</evidence>
<dbReference type="EC" id="3.4.19.13" evidence="11"/>
<dbReference type="Gene3D" id="3.60.20.40">
    <property type="match status" value="1"/>
</dbReference>
<comment type="catalytic activity">
    <reaction evidence="2 11">
        <text>glutathione + H2O = L-cysteinylglycine + L-glutamate</text>
        <dbReference type="Rhea" id="RHEA:28807"/>
        <dbReference type="ChEBI" id="CHEBI:15377"/>
        <dbReference type="ChEBI" id="CHEBI:29985"/>
        <dbReference type="ChEBI" id="CHEBI:57925"/>
        <dbReference type="ChEBI" id="CHEBI:61694"/>
        <dbReference type="EC" id="3.4.19.13"/>
    </reaction>
</comment>
<dbReference type="InterPro" id="IPR000101">
    <property type="entry name" value="GGT_peptidase"/>
</dbReference>
<dbReference type="InterPro" id="IPR043138">
    <property type="entry name" value="GGT_lsub"/>
</dbReference>
<dbReference type="AlphaFoldDB" id="A0A5J5II89"/>
<comment type="PTM">
    <text evidence="11">Cleaved by autocatalysis into a large and a small subunit.</text>
</comment>
<dbReference type="SUPFAM" id="SSF56235">
    <property type="entry name" value="N-terminal nucleophile aminohydrolases (Ntn hydrolases)"/>
    <property type="match status" value="1"/>
</dbReference>
<dbReference type="InterPro" id="IPR043137">
    <property type="entry name" value="GGT_ssub_C"/>
</dbReference>
<evidence type="ECO:0000313" key="12">
    <source>
        <dbReference type="EMBL" id="KAA9040739.1"/>
    </source>
</evidence>
<feature type="binding site" evidence="10">
    <location>
        <begin position="452"/>
        <end position="453"/>
    </location>
    <ligand>
        <name>L-glutamate</name>
        <dbReference type="ChEBI" id="CHEBI:29985"/>
    </ligand>
</feature>
<dbReference type="EC" id="2.3.2.2" evidence="11"/>
<accession>A0A5J5II89</accession>
<evidence type="ECO:0000256" key="5">
    <source>
        <dbReference type="ARBA" id="ARBA00022801"/>
    </source>
</evidence>
<dbReference type="PRINTS" id="PR01210">
    <property type="entry name" value="GGTRANSPTASE"/>
</dbReference>
<comment type="caution">
    <text evidence="12">The sequence shown here is derived from an EMBL/GenBank/DDBJ whole genome shotgun (WGS) entry which is preliminary data.</text>
</comment>
<feature type="binding site" evidence="10">
    <location>
        <position position="423"/>
    </location>
    <ligand>
        <name>L-glutamate</name>
        <dbReference type="ChEBI" id="CHEBI:29985"/>
    </ligand>
</feature>
<keyword evidence="6 11" id="KW-0865">Zymogen</keyword>
<evidence type="ECO:0000256" key="4">
    <source>
        <dbReference type="ARBA" id="ARBA00022679"/>
    </source>
</evidence>
<feature type="binding site" evidence="10">
    <location>
        <position position="474"/>
    </location>
    <ligand>
        <name>L-glutamate</name>
        <dbReference type="ChEBI" id="CHEBI:29985"/>
    </ligand>
</feature>
<keyword evidence="5 11" id="KW-0378">Hydrolase</keyword>
<name>A0A5J5II89_9BACT</name>
<feature type="binding site" evidence="10">
    <location>
        <position position="108"/>
    </location>
    <ligand>
        <name>L-glutamate</name>
        <dbReference type="ChEBI" id="CHEBI:29985"/>
    </ligand>
</feature>
<protein>
    <recommendedName>
        <fullName evidence="11">Glutathione hydrolase proenzyme</fullName>
        <ecNumber evidence="11">2.3.2.2</ecNumber>
        <ecNumber evidence="11">3.4.19.13</ecNumber>
    </recommendedName>
    <component>
        <recommendedName>
            <fullName evidence="11">Glutathione hydrolase large chain</fullName>
        </recommendedName>
    </component>
    <component>
        <recommendedName>
            <fullName evidence="11">Glutathione hydrolase small chain</fullName>
        </recommendedName>
    </component>
</protein>
<dbReference type="InterPro" id="IPR051792">
    <property type="entry name" value="GGT_bact"/>
</dbReference>
<dbReference type="EMBL" id="VYQF01000001">
    <property type="protein sequence ID" value="KAA9040739.1"/>
    <property type="molecule type" value="Genomic_DNA"/>
</dbReference>
<dbReference type="Proteomes" id="UP000326903">
    <property type="component" value="Unassembled WGS sequence"/>
</dbReference>
<keyword evidence="7 11" id="KW-0012">Acyltransferase</keyword>
<feature type="active site" description="Nucleophile" evidence="9">
    <location>
        <position position="381"/>
    </location>
</feature>
<keyword evidence="13" id="KW-1185">Reference proteome</keyword>
<evidence type="ECO:0000256" key="10">
    <source>
        <dbReference type="PIRSR" id="PIRSR600101-2"/>
    </source>
</evidence>
<evidence type="ECO:0000256" key="7">
    <source>
        <dbReference type="ARBA" id="ARBA00023315"/>
    </source>
</evidence>
<organism evidence="12 13">
    <name type="scientific">Ginsengibacter hankyongi</name>
    <dbReference type="NCBI Taxonomy" id="2607284"/>
    <lineage>
        <taxon>Bacteria</taxon>
        <taxon>Pseudomonadati</taxon>
        <taxon>Bacteroidota</taxon>
        <taxon>Chitinophagia</taxon>
        <taxon>Chitinophagales</taxon>
        <taxon>Chitinophagaceae</taxon>
        <taxon>Ginsengibacter</taxon>
    </lineage>
</organism>
<comment type="similarity">
    <text evidence="3 11">Belongs to the gamma-glutamyltransferase family.</text>
</comment>
<dbReference type="InterPro" id="IPR029055">
    <property type="entry name" value="Ntn_hydrolases_N"/>
</dbReference>
<dbReference type="GO" id="GO:0006750">
    <property type="term" value="P:glutathione biosynthetic process"/>
    <property type="evidence" value="ECO:0007669"/>
    <property type="project" value="UniProtKB-KW"/>
</dbReference>
<reference evidence="12 13" key="1">
    <citation type="submission" date="2019-09" db="EMBL/GenBank/DDBJ databases">
        <title>Draft genome sequence of Ginsengibacter sp. BR5-29.</title>
        <authorList>
            <person name="Im W.-T."/>
        </authorList>
    </citation>
    <scope>NUCLEOTIDE SEQUENCE [LARGE SCALE GENOMIC DNA]</scope>
    <source>
        <strain evidence="12 13">BR5-29</strain>
    </source>
</reference>
<dbReference type="Gene3D" id="1.10.246.130">
    <property type="match status" value="1"/>
</dbReference>
<feature type="binding site" evidence="10">
    <location>
        <begin position="399"/>
        <end position="401"/>
    </location>
    <ligand>
        <name>L-glutamate</name>
        <dbReference type="ChEBI" id="CHEBI:29985"/>
    </ligand>
</feature>
<evidence type="ECO:0000256" key="6">
    <source>
        <dbReference type="ARBA" id="ARBA00023145"/>
    </source>
</evidence>
<dbReference type="GO" id="GO:0036374">
    <property type="term" value="F:glutathione hydrolase activity"/>
    <property type="evidence" value="ECO:0007669"/>
    <property type="project" value="UniProtKB-UniRule"/>
</dbReference>
<gene>
    <name evidence="12" type="primary">ggt</name>
    <name evidence="12" type="ORF">FW778_01475</name>
</gene>
<keyword evidence="4 11" id="KW-0808">Transferase</keyword>
<dbReference type="PANTHER" id="PTHR43199:SF1">
    <property type="entry name" value="GLUTATHIONE HYDROLASE PROENZYME"/>
    <property type="match status" value="1"/>
</dbReference>
<sequence length="569" mass="61858">MKEPPLLFLLVIFICSVQFTYAQQSNLNPYNYHPVKQIICRNGAVVSANALASQVGVNILKEGGNAVDAAIATQLALAVVFPGAGNIGGGGFMIVHLKNGKNVAIDFREVAPGAASRDMYLDSNGNAQMHLSQDGYLAVGVPGSVAGIFAAMRYARLPFKKLIQPAIDLAEKGFVISDAEAKSFNGSKNEFIKLNTTLPIFVKDEVWKAGDTLVQKDLANTLKRIRDNGAKGFYEGETAKLIAEEMNRGNGIITEDDLKNYKPIIREPLSFNYKGNTVVTMPLSSSGGIILEQMMKMSVFENIGKMKFETPQSVQLMTEIERRAFADRAKFLGDPDFVKVPVKTLVSDAYLKKRLRDYTPGKAGNSKDTKEGVINVESDETTHFDVIDKEGNAVSETTTLNGWFGSKVVVAGAGFLLNNEMDDFSVKPGVPNMFGAVGAEANAIAPHKRMLSSMTPTIVLKNNKPWIIVGTPGGTTIPTSVYQTLIDIIDFNMSPEDAVNWPKFHHQWLPDELYIENTFDKNVADELRKIGYKIVIKSGIGRTEVIMVKPGGSLIAVGDGRGDDSAAGY</sequence>
<keyword evidence="11" id="KW-0317">Glutathione biosynthesis</keyword>
<evidence type="ECO:0000313" key="13">
    <source>
        <dbReference type="Proteomes" id="UP000326903"/>
    </source>
</evidence>
<evidence type="ECO:0000256" key="9">
    <source>
        <dbReference type="PIRSR" id="PIRSR600101-1"/>
    </source>
</evidence>
<comment type="catalytic activity">
    <reaction evidence="8 11">
        <text>an N-terminal (5-L-glutamyl)-[peptide] + an alpha-amino acid = 5-L-glutamyl amino acid + an N-terminal L-alpha-aminoacyl-[peptide]</text>
        <dbReference type="Rhea" id="RHEA:23904"/>
        <dbReference type="Rhea" id="RHEA-COMP:9780"/>
        <dbReference type="Rhea" id="RHEA-COMP:9795"/>
        <dbReference type="ChEBI" id="CHEBI:77644"/>
        <dbReference type="ChEBI" id="CHEBI:78597"/>
        <dbReference type="ChEBI" id="CHEBI:78599"/>
        <dbReference type="ChEBI" id="CHEBI:78608"/>
        <dbReference type="EC" id="2.3.2.2"/>
    </reaction>
</comment>
<comment type="subunit">
    <text evidence="11">This enzyme consists of two polypeptide chains, which are synthesized in precursor form from a single polypeptide.</text>
</comment>
<dbReference type="GO" id="GO:0103068">
    <property type="term" value="F:leukotriene C4 gamma-glutamyl transferase activity"/>
    <property type="evidence" value="ECO:0007669"/>
    <property type="project" value="UniProtKB-EC"/>
</dbReference>
<comment type="catalytic activity">
    <reaction evidence="1 11">
        <text>an S-substituted glutathione + H2O = an S-substituted L-cysteinylglycine + L-glutamate</text>
        <dbReference type="Rhea" id="RHEA:59468"/>
        <dbReference type="ChEBI" id="CHEBI:15377"/>
        <dbReference type="ChEBI" id="CHEBI:29985"/>
        <dbReference type="ChEBI" id="CHEBI:90779"/>
        <dbReference type="ChEBI" id="CHEBI:143103"/>
        <dbReference type="EC" id="3.4.19.13"/>
    </reaction>
</comment>
<dbReference type="Pfam" id="PF01019">
    <property type="entry name" value="G_glu_transpept"/>
    <property type="match status" value="1"/>
</dbReference>
<evidence type="ECO:0000256" key="3">
    <source>
        <dbReference type="ARBA" id="ARBA00009381"/>
    </source>
</evidence>
<evidence type="ECO:0000256" key="11">
    <source>
        <dbReference type="RuleBase" id="RU368036"/>
    </source>
</evidence>